<dbReference type="EMBL" id="JASUXU010000168">
    <property type="protein sequence ID" value="KAK0302852.1"/>
    <property type="molecule type" value="Genomic_DNA"/>
</dbReference>
<feature type="compositionally biased region" description="Basic and acidic residues" evidence="1">
    <location>
        <begin position="129"/>
        <end position="143"/>
    </location>
</feature>
<dbReference type="AlphaFoldDB" id="A0AAN6F5Y0"/>
<feature type="region of interest" description="Disordered" evidence="1">
    <location>
        <begin position="121"/>
        <end position="153"/>
    </location>
</feature>
<evidence type="ECO:0000313" key="2">
    <source>
        <dbReference type="EMBL" id="KAK0302852.1"/>
    </source>
</evidence>
<name>A0AAN6F5Y0_9PEZI</name>
<proteinExistence type="predicted"/>
<dbReference type="Proteomes" id="UP001168146">
    <property type="component" value="Unassembled WGS sequence"/>
</dbReference>
<organism evidence="2 3">
    <name type="scientific">Friedmanniomyces endolithicus</name>
    <dbReference type="NCBI Taxonomy" id="329885"/>
    <lineage>
        <taxon>Eukaryota</taxon>
        <taxon>Fungi</taxon>
        <taxon>Dikarya</taxon>
        <taxon>Ascomycota</taxon>
        <taxon>Pezizomycotina</taxon>
        <taxon>Dothideomycetes</taxon>
        <taxon>Dothideomycetidae</taxon>
        <taxon>Mycosphaerellales</taxon>
        <taxon>Teratosphaeriaceae</taxon>
        <taxon>Friedmanniomyces</taxon>
    </lineage>
</organism>
<feature type="region of interest" description="Disordered" evidence="1">
    <location>
        <begin position="85"/>
        <end position="107"/>
    </location>
</feature>
<comment type="caution">
    <text evidence="2">The sequence shown here is derived from an EMBL/GenBank/DDBJ whole genome shotgun (WGS) entry which is preliminary data.</text>
</comment>
<reference evidence="2" key="1">
    <citation type="submission" date="2021-12" db="EMBL/GenBank/DDBJ databases">
        <title>Black yeast isolated from Biological Soil Crust.</title>
        <authorList>
            <person name="Kurbessoian T."/>
        </authorList>
    </citation>
    <scope>NUCLEOTIDE SEQUENCE</scope>
    <source>
        <strain evidence="2">CCFEE 5208</strain>
    </source>
</reference>
<feature type="region of interest" description="Disordered" evidence="1">
    <location>
        <begin position="1"/>
        <end position="30"/>
    </location>
</feature>
<accession>A0AAN6F5Y0</accession>
<sequence length="195" mass="21568">MYSGDNAMLDAPSSPAMARSPLPQAHSDKNSQWPVAPWAIRYDPESAQLIIYCVWKSAPPGLKALFETAIHESYAELRDSAQNEVDWDNAGKPNENISCEEGDVREQSKAKDEVAIDDANSCGETNIPLDRRASNSDRGRSCEPGDLQGPFKASVEPVVDNVDSRRERMRAHNSNECVACNGGLQERFRFIKTNV</sequence>
<evidence type="ECO:0000256" key="1">
    <source>
        <dbReference type="SAM" id="MobiDB-lite"/>
    </source>
</evidence>
<gene>
    <name evidence="2" type="ORF">LTR82_017744</name>
</gene>
<protein>
    <submittedName>
        <fullName evidence="2">Uncharacterized protein</fullName>
    </submittedName>
</protein>
<evidence type="ECO:0000313" key="3">
    <source>
        <dbReference type="Proteomes" id="UP001168146"/>
    </source>
</evidence>